<feature type="domain" description="DUF6534" evidence="3">
    <location>
        <begin position="168"/>
        <end position="256"/>
    </location>
</feature>
<evidence type="ECO:0000256" key="2">
    <source>
        <dbReference type="SAM" id="Phobius"/>
    </source>
</evidence>
<name>A0A9P5TLF2_GYMJU</name>
<sequence>MDSLSVSTLENTIGAFFVGAVMSCTLFGVILVQTYTYFARFPKDRLIFKCLVAVICVCELAQCSLICYSTYTYFVSDYGKASALATLPLPLSIAVGFGGIIEPLVQGFFAYRVFVVSNKICIPTICWTLTTVRSALTFTAMAVAIKGDTIVDFYSRYQWLFSTLIGVSIVTDVFLSMSLFYRLRHQNSGQQSLLPSPPLIDKIIAWTVQSGLVSAITEITMFITFYALKNSYVWVAIYLSLSKIFSTSLLASLNGRMVLHENTFALRQTRHFANPITFPSTPIDLTDSVTNVEGLGTDKTGSQDGIQYVREDKKDTTLPEGLELSSQVK</sequence>
<accession>A0A9P5TLF2</accession>
<keyword evidence="2" id="KW-0472">Membrane</keyword>
<reference evidence="4" key="1">
    <citation type="submission" date="2020-11" db="EMBL/GenBank/DDBJ databases">
        <authorList>
            <consortium name="DOE Joint Genome Institute"/>
            <person name="Ahrendt S."/>
            <person name="Riley R."/>
            <person name="Andreopoulos W."/>
            <person name="LaButti K."/>
            <person name="Pangilinan J."/>
            <person name="Ruiz-duenas F.J."/>
            <person name="Barrasa J.M."/>
            <person name="Sanchez-Garcia M."/>
            <person name="Camarero S."/>
            <person name="Miyauchi S."/>
            <person name="Serrano A."/>
            <person name="Linde D."/>
            <person name="Babiker R."/>
            <person name="Drula E."/>
            <person name="Ayuso-Fernandez I."/>
            <person name="Pacheco R."/>
            <person name="Padilla G."/>
            <person name="Ferreira P."/>
            <person name="Barriuso J."/>
            <person name="Kellner H."/>
            <person name="Castanera R."/>
            <person name="Alfaro M."/>
            <person name="Ramirez L."/>
            <person name="Pisabarro A.G."/>
            <person name="Kuo A."/>
            <person name="Tritt A."/>
            <person name="Lipzen A."/>
            <person name="He G."/>
            <person name="Yan M."/>
            <person name="Ng V."/>
            <person name="Cullen D."/>
            <person name="Martin F."/>
            <person name="Rosso M.-N."/>
            <person name="Henrissat B."/>
            <person name="Hibbett D."/>
            <person name="Martinez A.T."/>
            <person name="Grigoriev I.V."/>
        </authorList>
    </citation>
    <scope>NUCLEOTIDE SEQUENCE</scope>
    <source>
        <strain evidence="4">AH 44721</strain>
    </source>
</reference>
<feature type="transmembrane region" description="Helical" evidence="2">
    <location>
        <begin position="12"/>
        <end position="38"/>
    </location>
</feature>
<evidence type="ECO:0000313" key="5">
    <source>
        <dbReference type="Proteomes" id="UP000724874"/>
    </source>
</evidence>
<keyword evidence="2" id="KW-1133">Transmembrane helix</keyword>
<feature type="transmembrane region" description="Helical" evidence="2">
    <location>
        <begin position="157"/>
        <end position="183"/>
    </location>
</feature>
<dbReference type="AlphaFoldDB" id="A0A9P5TLF2"/>
<protein>
    <recommendedName>
        <fullName evidence="3">DUF6534 domain-containing protein</fullName>
    </recommendedName>
</protein>
<keyword evidence="2" id="KW-0812">Transmembrane</keyword>
<keyword evidence="5" id="KW-1185">Reference proteome</keyword>
<proteinExistence type="predicted"/>
<feature type="transmembrane region" description="Helical" evidence="2">
    <location>
        <begin position="91"/>
        <end position="114"/>
    </location>
</feature>
<evidence type="ECO:0000313" key="4">
    <source>
        <dbReference type="EMBL" id="KAF8892818.1"/>
    </source>
</evidence>
<evidence type="ECO:0000256" key="1">
    <source>
        <dbReference type="SAM" id="MobiDB-lite"/>
    </source>
</evidence>
<dbReference type="InterPro" id="IPR045339">
    <property type="entry name" value="DUF6534"/>
</dbReference>
<gene>
    <name evidence="4" type="ORF">CPB84DRAFT_1732384</name>
</gene>
<dbReference type="OrthoDB" id="2535105at2759"/>
<dbReference type="Proteomes" id="UP000724874">
    <property type="component" value="Unassembled WGS sequence"/>
</dbReference>
<evidence type="ECO:0000259" key="3">
    <source>
        <dbReference type="Pfam" id="PF20152"/>
    </source>
</evidence>
<feature type="transmembrane region" description="Helical" evidence="2">
    <location>
        <begin position="203"/>
        <end position="226"/>
    </location>
</feature>
<comment type="caution">
    <text evidence="4">The sequence shown here is derived from an EMBL/GenBank/DDBJ whole genome shotgun (WGS) entry which is preliminary data.</text>
</comment>
<dbReference type="PANTHER" id="PTHR40465:SF1">
    <property type="entry name" value="DUF6534 DOMAIN-CONTAINING PROTEIN"/>
    <property type="match status" value="1"/>
</dbReference>
<dbReference type="Pfam" id="PF20152">
    <property type="entry name" value="DUF6534"/>
    <property type="match status" value="1"/>
</dbReference>
<feature type="transmembrane region" description="Helical" evidence="2">
    <location>
        <begin position="232"/>
        <end position="253"/>
    </location>
</feature>
<dbReference type="PANTHER" id="PTHR40465">
    <property type="entry name" value="CHROMOSOME 1, WHOLE GENOME SHOTGUN SEQUENCE"/>
    <property type="match status" value="1"/>
</dbReference>
<organism evidence="4 5">
    <name type="scientific">Gymnopilus junonius</name>
    <name type="common">Spectacular rustgill mushroom</name>
    <name type="synonym">Gymnopilus spectabilis subsp. junonius</name>
    <dbReference type="NCBI Taxonomy" id="109634"/>
    <lineage>
        <taxon>Eukaryota</taxon>
        <taxon>Fungi</taxon>
        <taxon>Dikarya</taxon>
        <taxon>Basidiomycota</taxon>
        <taxon>Agaricomycotina</taxon>
        <taxon>Agaricomycetes</taxon>
        <taxon>Agaricomycetidae</taxon>
        <taxon>Agaricales</taxon>
        <taxon>Agaricineae</taxon>
        <taxon>Hymenogastraceae</taxon>
        <taxon>Gymnopilus</taxon>
    </lineage>
</organism>
<feature type="transmembrane region" description="Helical" evidence="2">
    <location>
        <begin position="126"/>
        <end position="145"/>
    </location>
</feature>
<feature type="region of interest" description="Disordered" evidence="1">
    <location>
        <begin position="294"/>
        <end position="329"/>
    </location>
</feature>
<dbReference type="EMBL" id="JADNYJ010000068">
    <property type="protein sequence ID" value="KAF8892818.1"/>
    <property type="molecule type" value="Genomic_DNA"/>
</dbReference>
<feature type="transmembrane region" description="Helical" evidence="2">
    <location>
        <begin position="50"/>
        <end position="71"/>
    </location>
</feature>